<keyword evidence="1" id="KW-1133">Transmembrane helix</keyword>
<reference evidence="3" key="1">
    <citation type="submission" date="2025-08" db="UniProtKB">
        <authorList>
            <consortium name="RefSeq"/>
        </authorList>
    </citation>
    <scope>IDENTIFICATION</scope>
    <source>
        <tissue evidence="3">Spleen</tissue>
    </source>
</reference>
<dbReference type="CTD" id="79758"/>
<keyword evidence="1" id="KW-0472">Membrane</keyword>
<keyword evidence="2" id="KW-1185">Reference proteome</keyword>
<name>A0A6J3QAW0_TURTR</name>
<accession>A0A6J3QAW0</accession>
<organism evidence="2 3">
    <name type="scientific">Tursiops truncatus</name>
    <name type="common">Atlantic bottle-nosed dolphin</name>
    <name type="synonym">Delphinus truncatus</name>
    <dbReference type="NCBI Taxonomy" id="9739"/>
    <lineage>
        <taxon>Eukaryota</taxon>
        <taxon>Metazoa</taxon>
        <taxon>Chordata</taxon>
        <taxon>Craniata</taxon>
        <taxon>Vertebrata</taxon>
        <taxon>Euteleostomi</taxon>
        <taxon>Mammalia</taxon>
        <taxon>Eutheria</taxon>
        <taxon>Laurasiatheria</taxon>
        <taxon>Artiodactyla</taxon>
        <taxon>Whippomorpha</taxon>
        <taxon>Cetacea</taxon>
        <taxon>Odontoceti</taxon>
        <taxon>Delphinidae</taxon>
        <taxon>Tursiops</taxon>
    </lineage>
</organism>
<dbReference type="PANTHER" id="PTHR44656">
    <property type="entry name" value="DEHYDROGENASE/REDUCTASE SDR FAMILY MEMBER 12"/>
    <property type="match status" value="1"/>
</dbReference>
<keyword evidence="1" id="KW-0812">Transmembrane</keyword>
<evidence type="ECO:0000313" key="3">
    <source>
        <dbReference type="RefSeq" id="XP_033699359.1"/>
    </source>
</evidence>
<dbReference type="InterPro" id="IPR036291">
    <property type="entry name" value="NAD(P)-bd_dom_sf"/>
</dbReference>
<dbReference type="PANTHER" id="PTHR44656:SF7">
    <property type="entry name" value="DEHYDROGENASE_REDUCTASE SDR FAMILY MEMBER 12"/>
    <property type="match status" value="1"/>
</dbReference>
<feature type="transmembrane region" description="Helical" evidence="1">
    <location>
        <begin position="21"/>
        <end position="41"/>
    </location>
</feature>
<evidence type="ECO:0000313" key="2">
    <source>
        <dbReference type="Proteomes" id="UP000245320"/>
    </source>
</evidence>
<dbReference type="InterPro" id="IPR002347">
    <property type="entry name" value="SDR_fam"/>
</dbReference>
<protein>
    <submittedName>
        <fullName evidence="3">Dehydrogenase/reductase SDR family member 12 isoform X3</fullName>
    </submittedName>
</protein>
<dbReference type="RefSeq" id="XP_033699359.1">
    <property type="nucleotide sequence ID" value="XM_033843468.1"/>
</dbReference>
<dbReference type="Pfam" id="PF00106">
    <property type="entry name" value="adh_short"/>
    <property type="match status" value="1"/>
</dbReference>
<dbReference type="SUPFAM" id="SSF51735">
    <property type="entry name" value="NAD(P)-binding Rossmann-fold domains"/>
    <property type="match status" value="1"/>
</dbReference>
<dbReference type="InterPro" id="IPR052992">
    <property type="entry name" value="SDR_member_12"/>
</dbReference>
<dbReference type="Gene3D" id="3.40.50.720">
    <property type="entry name" value="NAD(P)-binding Rossmann-like Domain"/>
    <property type="match status" value="1"/>
</dbReference>
<proteinExistence type="predicted"/>
<gene>
    <name evidence="3" type="primary">DHRS12</name>
</gene>
<evidence type="ECO:0000256" key="1">
    <source>
        <dbReference type="SAM" id="Phobius"/>
    </source>
</evidence>
<dbReference type="Proteomes" id="UP000245320">
    <property type="component" value="Chromosome 18"/>
</dbReference>
<sequence>MLLYRSAVWFAKGLREYTKRLCSQLLTAIPSVALLLPGVAMNLRPRTSSLMTWTSKSLEEPSWSPGGTAALEKQLPSRSPGENIFLHIVDLSDPKTVWKFVENFKQEHTLNVLINNAGCMVNERELTEDGLEKNFATNTLGVYVLTTALIPVLEKEHDPRVVTVSSGGMLVQKLNTDDLQSERTAFDGTMVYAQNKRQQVVLTEQWARAHPTIHFSCMHPGWVDTPGVRLSMPGFHARLGARLRSEAQGADTVLWLALAPTAAVQPSGRFFQVIEISPVLYTKPSIEAVTHHLLTVGPQVGYLPSGGLIFPVSGDFSATDLKGWF</sequence>
<dbReference type="AlphaFoldDB" id="A0A6J3QAW0"/>